<protein>
    <submittedName>
        <fullName evidence="1">Uncharacterized protein</fullName>
    </submittedName>
</protein>
<name>A0A2D2D6Z6_METT3</name>
<dbReference type="KEGG" id="mtw:CQW49_22610"/>
<organism evidence="1 2">
    <name type="scientific">Methylosinus trichosporium (strain ATCC 35070 / NCIMB 11131 / UNIQEM 75 / OB3b)</name>
    <dbReference type="NCBI Taxonomy" id="595536"/>
    <lineage>
        <taxon>Bacteria</taxon>
        <taxon>Pseudomonadati</taxon>
        <taxon>Pseudomonadota</taxon>
        <taxon>Alphaproteobacteria</taxon>
        <taxon>Hyphomicrobiales</taxon>
        <taxon>Methylocystaceae</taxon>
        <taxon>Methylosinus</taxon>
    </lineage>
</organism>
<geneLocation type="plasmid" evidence="2">
    <name>pob3b2</name>
</geneLocation>
<dbReference type="Proteomes" id="UP000230709">
    <property type="component" value="Plasmid pOB3b2"/>
</dbReference>
<proteinExistence type="predicted"/>
<dbReference type="EMBL" id="CP023739">
    <property type="protein sequence ID" value="ATQ70777.1"/>
    <property type="molecule type" value="Genomic_DNA"/>
</dbReference>
<evidence type="ECO:0000313" key="1">
    <source>
        <dbReference type="EMBL" id="ATQ70777.1"/>
    </source>
</evidence>
<keyword evidence="1" id="KW-0614">Plasmid</keyword>
<dbReference type="AlphaFoldDB" id="A0A2D2D6Z6"/>
<evidence type="ECO:0000313" key="2">
    <source>
        <dbReference type="Proteomes" id="UP000230709"/>
    </source>
</evidence>
<dbReference type="RefSeq" id="WP_024882391.1">
    <property type="nucleotide sequence ID" value="NZ_CP023739.1"/>
</dbReference>
<keyword evidence="2" id="KW-1185">Reference proteome</keyword>
<gene>
    <name evidence="1" type="ORF">CQW49_22610</name>
</gene>
<accession>A0A2D2D6Z6</accession>
<sequence length="108" mass="12135">MQQFSTTGSEIRDAATAAAFSLDAFDHEAARRDGWVISDCGNYRDDAPHIELQKFDNPEQGPPKFHDDREAWAHVVARARAGSALHIRALDLVDRRERFAIEAAFGPW</sequence>
<reference evidence="2" key="1">
    <citation type="submission" date="2017-10" db="EMBL/GenBank/DDBJ databases">
        <title>Completed PacBio SMRT sequence of Methylosinus trichosporium OB3b reveals presence of a third large plasmid.</title>
        <authorList>
            <person name="Charles T.C."/>
            <person name="Lynch M.D.J."/>
            <person name="Heil J.R."/>
            <person name="Cheng J."/>
        </authorList>
    </citation>
    <scope>NUCLEOTIDE SEQUENCE [LARGE SCALE GENOMIC DNA]</scope>
    <source>
        <strain evidence="2">OB3b</strain>
        <plasmid evidence="2">pob3b2</plasmid>
    </source>
</reference>